<proteinExistence type="predicted"/>
<accession>A0A8X6VS30</accession>
<sequence length="137" mass="15359">MTGDSNTQLFLTFIAERKTSFQKDIETEVSWECRKSEVKKLCPRSGGAATLGCSPPVMDGRNLSAVVSLQPRAVWERFRHKGRDGAMVGRENGEKKKLDNAKKLSDISMARNCERKLSVLTNGTHFLMLGLRRLDDT</sequence>
<evidence type="ECO:0000313" key="1">
    <source>
        <dbReference type="EMBL" id="GFY20498.1"/>
    </source>
</evidence>
<organism evidence="1 2">
    <name type="scientific">Trichonephila clavipes</name>
    <name type="common">Golden silk orbweaver</name>
    <name type="synonym">Nephila clavipes</name>
    <dbReference type="NCBI Taxonomy" id="2585209"/>
    <lineage>
        <taxon>Eukaryota</taxon>
        <taxon>Metazoa</taxon>
        <taxon>Ecdysozoa</taxon>
        <taxon>Arthropoda</taxon>
        <taxon>Chelicerata</taxon>
        <taxon>Arachnida</taxon>
        <taxon>Araneae</taxon>
        <taxon>Araneomorphae</taxon>
        <taxon>Entelegynae</taxon>
        <taxon>Araneoidea</taxon>
        <taxon>Nephilidae</taxon>
        <taxon>Trichonephila</taxon>
    </lineage>
</organism>
<evidence type="ECO:0000313" key="2">
    <source>
        <dbReference type="Proteomes" id="UP000887159"/>
    </source>
</evidence>
<gene>
    <name evidence="1" type="ORF">TNCV_211301</name>
</gene>
<dbReference type="EMBL" id="BMAU01021355">
    <property type="protein sequence ID" value="GFY20498.1"/>
    <property type="molecule type" value="Genomic_DNA"/>
</dbReference>
<name>A0A8X6VS30_TRICX</name>
<reference evidence="1" key="1">
    <citation type="submission" date="2020-08" db="EMBL/GenBank/DDBJ databases">
        <title>Multicomponent nature underlies the extraordinary mechanical properties of spider dragline silk.</title>
        <authorList>
            <person name="Kono N."/>
            <person name="Nakamura H."/>
            <person name="Mori M."/>
            <person name="Yoshida Y."/>
            <person name="Ohtoshi R."/>
            <person name="Malay A.D."/>
            <person name="Moran D.A.P."/>
            <person name="Tomita M."/>
            <person name="Numata K."/>
            <person name="Arakawa K."/>
        </authorList>
    </citation>
    <scope>NUCLEOTIDE SEQUENCE</scope>
</reference>
<dbReference type="Proteomes" id="UP000887159">
    <property type="component" value="Unassembled WGS sequence"/>
</dbReference>
<dbReference type="AlphaFoldDB" id="A0A8X6VS30"/>
<protein>
    <submittedName>
        <fullName evidence="1">Uncharacterized protein</fullName>
    </submittedName>
</protein>
<comment type="caution">
    <text evidence="1">The sequence shown here is derived from an EMBL/GenBank/DDBJ whole genome shotgun (WGS) entry which is preliminary data.</text>
</comment>
<keyword evidence="2" id="KW-1185">Reference proteome</keyword>